<dbReference type="InterPro" id="IPR036264">
    <property type="entry name" value="Bact_exopeptidase_dim_dom"/>
</dbReference>
<dbReference type="InterPro" id="IPR011650">
    <property type="entry name" value="Peptidase_M20_dimer"/>
</dbReference>
<feature type="binding site" evidence="2">
    <location>
        <position position="366"/>
    </location>
    <ligand>
        <name>Mn(2+)</name>
        <dbReference type="ChEBI" id="CHEBI:29035"/>
        <label>2</label>
    </ligand>
</feature>
<name>A0A6A8AH12_9HYPH</name>
<feature type="domain" description="Peptidase M20 dimerisation" evidence="3">
    <location>
        <begin position="193"/>
        <end position="284"/>
    </location>
</feature>
<dbReference type="SUPFAM" id="SSF53187">
    <property type="entry name" value="Zn-dependent exopeptidases"/>
    <property type="match status" value="1"/>
</dbReference>
<gene>
    <name evidence="4" type="ORF">GAO09_21000</name>
</gene>
<dbReference type="FunFam" id="3.30.70.360:FF:000001">
    <property type="entry name" value="N-acetyldiaminopimelate deacetylase"/>
    <property type="match status" value="1"/>
</dbReference>
<keyword evidence="1 4" id="KW-0378">Hydrolase</keyword>
<keyword evidence="2" id="KW-0479">Metal-binding</keyword>
<dbReference type="InterPro" id="IPR002933">
    <property type="entry name" value="Peptidase_M20"/>
</dbReference>
<feature type="binding site" evidence="2">
    <location>
        <position position="171"/>
    </location>
    <ligand>
        <name>Mn(2+)</name>
        <dbReference type="ChEBI" id="CHEBI:29035"/>
        <label>2</label>
    </ligand>
</feature>
<feature type="binding site" evidence="2">
    <location>
        <position position="108"/>
    </location>
    <ligand>
        <name>Mn(2+)</name>
        <dbReference type="ChEBI" id="CHEBI:29035"/>
        <label>2</label>
    </ligand>
</feature>
<dbReference type="GO" id="GO:0046872">
    <property type="term" value="F:metal ion binding"/>
    <property type="evidence" value="ECO:0007669"/>
    <property type="project" value="UniProtKB-KW"/>
</dbReference>
<dbReference type="GO" id="GO:0019877">
    <property type="term" value="P:diaminopimelate biosynthetic process"/>
    <property type="evidence" value="ECO:0007669"/>
    <property type="project" value="UniProtKB-ARBA"/>
</dbReference>
<keyword evidence="2" id="KW-0464">Manganese</keyword>
<dbReference type="Pfam" id="PF01546">
    <property type="entry name" value="Peptidase_M20"/>
    <property type="match status" value="1"/>
</dbReference>
<feature type="binding site" evidence="2">
    <location>
        <position position="110"/>
    </location>
    <ligand>
        <name>Mn(2+)</name>
        <dbReference type="ChEBI" id="CHEBI:29035"/>
        <label>2</label>
    </ligand>
</feature>
<dbReference type="NCBIfam" id="TIGR01891">
    <property type="entry name" value="amidohydrolases"/>
    <property type="match status" value="1"/>
</dbReference>
<dbReference type="RefSeq" id="WP_153357045.1">
    <property type="nucleotide sequence ID" value="NZ_JAYKOO010000002.1"/>
</dbReference>
<keyword evidence="5" id="KW-1185">Reference proteome</keyword>
<dbReference type="EMBL" id="WIXI01000048">
    <property type="protein sequence ID" value="MQY48516.1"/>
    <property type="molecule type" value="Genomic_DNA"/>
</dbReference>
<evidence type="ECO:0000256" key="2">
    <source>
        <dbReference type="PIRSR" id="PIRSR005962-1"/>
    </source>
</evidence>
<dbReference type="InterPro" id="IPR017439">
    <property type="entry name" value="Amidohydrolase"/>
</dbReference>
<evidence type="ECO:0000313" key="4">
    <source>
        <dbReference type="EMBL" id="MQY48516.1"/>
    </source>
</evidence>
<organism evidence="4 5">
    <name type="scientific">Endobacterium cereale</name>
    <dbReference type="NCBI Taxonomy" id="2663029"/>
    <lineage>
        <taxon>Bacteria</taxon>
        <taxon>Pseudomonadati</taxon>
        <taxon>Pseudomonadota</taxon>
        <taxon>Alphaproteobacteria</taxon>
        <taxon>Hyphomicrobiales</taxon>
        <taxon>Rhizobiaceae</taxon>
        <taxon>Endobacterium</taxon>
    </lineage>
</organism>
<reference evidence="4 5" key="1">
    <citation type="submission" date="2019-11" db="EMBL/GenBank/DDBJ databases">
        <title>Genome analysis of Rhizobacterium cereale a novel genus and species isolated from maize roots in North Spain.</title>
        <authorList>
            <person name="Menendez E."/>
            <person name="Flores-Felix J.D."/>
            <person name="Ramirez-Bahena M.-H."/>
            <person name="Igual J.M."/>
            <person name="Garcia-Fraile P."/>
            <person name="Peix A."/>
            <person name="Velazquez E."/>
        </authorList>
    </citation>
    <scope>NUCLEOTIDE SEQUENCE [LARGE SCALE GENOMIC DNA]</scope>
    <source>
        <strain evidence="4 5">RZME27</strain>
    </source>
</reference>
<protein>
    <submittedName>
        <fullName evidence="4">Amidohydrolase</fullName>
    </submittedName>
</protein>
<sequence length="394" mass="42258">MPTQDNLYARVADFDAMEAELKATRQHLHANPELSFEEAETARYVADKLEGWGFDVTRNVGGHGVVATMKNGTGTKSIGIRADMDALPIAEETGVAYASTVPGKMHACGHDGHTTMLLGAAEYLARTKRFNGTVTLIFQPAEEAGKNSGAQKMIEDGLFDRFPIDAIFGLHNHPGMPAGALLTRPGAIMAGGNTVKITIIGKGGHASRPHLTVDPVLIACNLVVTLQSIVSRNVDPTQTAVVTVSTIHAGKASNVIPNTAEISMSVRYFDPAVAELLEERIRKLTHSVAEGHGATAEIEYEYGYPVVLNSEAETAFANEVARELVGEENVSTCPPLPGSEDFAYFLHHRPGSFLRLGNGKDSAILHSSKYDFNDGSLTTGSAMWARLAERYLDA</sequence>
<evidence type="ECO:0000256" key="1">
    <source>
        <dbReference type="ARBA" id="ARBA00022801"/>
    </source>
</evidence>
<comment type="caution">
    <text evidence="4">The sequence shown here is derived from an EMBL/GenBank/DDBJ whole genome shotgun (WGS) entry which is preliminary data.</text>
</comment>
<proteinExistence type="predicted"/>
<dbReference type="CDD" id="cd05666">
    <property type="entry name" value="M20_Acy1-like"/>
    <property type="match status" value="1"/>
</dbReference>
<accession>A0A6A8AH12</accession>
<dbReference type="GO" id="GO:0050118">
    <property type="term" value="F:N-acetyldiaminopimelate deacetylase activity"/>
    <property type="evidence" value="ECO:0007669"/>
    <property type="project" value="UniProtKB-ARBA"/>
</dbReference>
<dbReference type="Gene3D" id="3.30.70.360">
    <property type="match status" value="1"/>
</dbReference>
<dbReference type="Gene3D" id="3.40.630.10">
    <property type="entry name" value="Zn peptidases"/>
    <property type="match status" value="1"/>
</dbReference>
<evidence type="ECO:0000259" key="3">
    <source>
        <dbReference type="Pfam" id="PF07687"/>
    </source>
</evidence>
<dbReference type="Pfam" id="PF07687">
    <property type="entry name" value="M20_dimer"/>
    <property type="match status" value="1"/>
</dbReference>
<dbReference type="SUPFAM" id="SSF55031">
    <property type="entry name" value="Bacterial exopeptidase dimerisation domain"/>
    <property type="match status" value="1"/>
</dbReference>
<dbReference type="Proteomes" id="UP000435138">
    <property type="component" value="Unassembled WGS sequence"/>
</dbReference>
<dbReference type="PANTHER" id="PTHR11014">
    <property type="entry name" value="PEPTIDASE M20 FAMILY MEMBER"/>
    <property type="match status" value="1"/>
</dbReference>
<comment type="cofactor">
    <cofactor evidence="2">
        <name>Mn(2+)</name>
        <dbReference type="ChEBI" id="CHEBI:29035"/>
    </cofactor>
    <text evidence="2">The Mn(2+) ion enhances activity.</text>
</comment>
<dbReference type="AlphaFoldDB" id="A0A6A8AH12"/>
<dbReference type="PANTHER" id="PTHR11014:SF63">
    <property type="entry name" value="METALLOPEPTIDASE, PUTATIVE (AFU_ORTHOLOGUE AFUA_6G09600)-RELATED"/>
    <property type="match status" value="1"/>
</dbReference>
<feature type="binding site" evidence="2">
    <location>
        <position position="143"/>
    </location>
    <ligand>
        <name>Mn(2+)</name>
        <dbReference type="ChEBI" id="CHEBI:29035"/>
        <label>2</label>
    </ligand>
</feature>
<evidence type="ECO:0000313" key="5">
    <source>
        <dbReference type="Proteomes" id="UP000435138"/>
    </source>
</evidence>
<dbReference type="PIRSF" id="PIRSF005962">
    <property type="entry name" value="Pept_M20D_amidohydro"/>
    <property type="match status" value="1"/>
</dbReference>